<reference evidence="1" key="2">
    <citation type="submission" date="2020-09" db="EMBL/GenBank/DDBJ databases">
        <authorList>
            <person name="Sun Q."/>
            <person name="Kim S."/>
        </authorList>
    </citation>
    <scope>NUCLEOTIDE SEQUENCE</scope>
    <source>
        <strain evidence="1">KCTC 32020</strain>
    </source>
</reference>
<dbReference type="Proteomes" id="UP000636453">
    <property type="component" value="Unassembled WGS sequence"/>
</dbReference>
<evidence type="ECO:0000313" key="2">
    <source>
        <dbReference type="Proteomes" id="UP000636453"/>
    </source>
</evidence>
<dbReference type="RefSeq" id="WP_146473352.1">
    <property type="nucleotide sequence ID" value="NZ_BNCF01000013.1"/>
</dbReference>
<proteinExistence type="predicted"/>
<protein>
    <submittedName>
        <fullName evidence="1">Uncharacterized protein</fullName>
    </submittedName>
</protein>
<dbReference type="EMBL" id="BNCF01000013">
    <property type="protein sequence ID" value="GHE39903.1"/>
    <property type="molecule type" value="Genomic_DNA"/>
</dbReference>
<evidence type="ECO:0000313" key="1">
    <source>
        <dbReference type="EMBL" id="GHE39903.1"/>
    </source>
</evidence>
<comment type="caution">
    <text evidence="1">The sequence shown here is derived from an EMBL/GenBank/DDBJ whole genome shotgun (WGS) entry which is preliminary data.</text>
</comment>
<organism evidence="1 2">
    <name type="scientific">Vulcaniibacterium thermophilum</name>
    <dbReference type="NCBI Taxonomy" id="1169913"/>
    <lineage>
        <taxon>Bacteria</taxon>
        <taxon>Pseudomonadati</taxon>
        <taxon>Pseudomonadota</taxon>
        <taxon>Gammaproteobacteria</taxon>
        <taxon>Lysobacterales</taxon>
        <taxon>Lysobacteraceae</taxon>
        <taxon>Vulcaniibacterium</taxon>
    </lineage>
</organism>
<name>A0A918Z881_9GAMM</name>
<keyword evidence="2" id="KW-1185">Reference proteome</keyword>
<dbReference type="AlphaFoldDB" id="A0A918Z881"/>
<reference evidence="1" key="1">
    <citation type="journal article" date="2014" name="Int. J. Syst. Evol. Microbiol.">
        <title>Complete genome sequence of Corynebacterium casei LMG S-19264T (=DSM 44701T), isolated from a smear-ripened cheese.</title>
        <authorList>
            <consortium name="US DOE Joint Genome Institute (JGI-PGF)"/>
            <person name="Walter F."/>
            <person name="Albersmeier A."/>
            <person name="Kalinowski J."/>
            <person name="Ruckert C."/>
        </authorList>
    </citation>
    <scope>NUCLEOTIDE SEQUENCE</scope>
    <source>
        <strain evidence="1">KCTC 32020</strain>
    </source>
</reference>
<gene>
    <name evidence="1" type="ORF">GCM10007167_22470</name>
</gene>
<sequence length="109" mass="11533">MTVPAPRWLRAFGRRRAAAVRVDGVVGDAGVCAVRRGGEARWTASVELSAWRVEAGPPQPGVLVVEADLDGAQLAALQRRLRPGVSCALRVSLPDTADARARLRGIEPG</sequence>
<accession>A0A918Z881</accession>